<evidence type="ECO:0000313" key="3">
    <source>
        <dbReference type="EMBL" id="KPI82748.1"/>
    </source>
</evidence>
<proteinExistence type="predicted"/>
<dbReference type="AlphaFoldDB" id="A0A0N1PAZ3"/>
<name>A0A0N1PAZ3_LEPSE</name>
<gene>
    <name evidence="3" type="ORF">ABL78_8240</name>
</gene>
<dbReference type="VEuPathDB" id="TriTrypDB:Lsey_0563_0020"/>
<keyword evidence="4" id="KW-1185">Reference proteome</keyword>
<evidence type="ECO:0000256" key="1">
    <source>
        <dbReference type="SAM" id="MobiDB-lite"/>
    </source>
</evidence>
<comment type="caution">
    <text evidence="3">The sequence shown here is derived from an EMBL/GenBank/DDBJ whole genome shotgun (WGS) entry which is preliminary data.</text>
</comment>
<sequence length="343" mass="37039">MNPILSDATAAPTYFQPAPVQEVYVELLPLTYSGAVPAPAPACTDPTPDEQYRQLMALKQESMKQKEEARQHQMDEGEEASRHRTADATKRSESLREQLAASASEVYTNLKNAVSQAALSLEKGASDVSIRTETQVRQLEYQHSCESFRKSFPTLAQAGDVLLADYACSAMHSGVKISGHMFITRQHLCFYADTSSAIAKATDAVMEAFSAARQAATAAATGQAAAGQSAPTASHQHMVGIKQVIPLAEVACVMPSVALETIGNHPPFFLPLPAETVQATALQVYVVRGSKLFQFLSFDTLITRASGKLSDAVKGTALDRAFNYIDHAWRESVAVPLKDVEYA</sequence>
<dbReference type="EMBL" id="LJSK01000563">
    <property type="protein sequence ID" value="KPI82748.1"/>
    <property type="molecule type" value="Genomic_DNA"/>
</dbReference>
<dbReference type="Gene3D" id="2.30.29.30">
    <property type="entry name" value="Pleckstrin-homology domain (PH domain)/Phosphotyrosine-binding domain (PTB)"/>
    <property type="match status" value="1"/>
</dbReference>
<organism evidence="3 4">
    <name type="scientific">Leptomonas seymouri</name>
    <dbReference type="NCBI Taxonomy" id="5684"/>
    <lineage>
        <taxon>Eukaryota</taxon>
        <taxon>Discoba</taxon>
        <taxon>Euglenozoa</taxon>
        <taxon>Kinetoplastea</taxon>
        <taxon>Metakinetoplastina</taxon>
        <taxon>Trypanosomatida</taxon>
        <taxon>Trypanosomatidae</taxon>
        <taxon>Leishmaniinae</taxon>
        <taxon>Leptomonas</taxon>
    </lineage>
</organism>
<feature type="region of interest" description="Disordered" evidence="1">
    <location>
        <begin position="61"/>
        <end position="97"/>
    </location>
</feature>
<feature type="domain" description="GRAM" evidence="2">
    <location>
        <begin position="146"/>
        <end position="257"/>
    </location>
</feature>
<dbReference type="OrthoDB" id="278639at2759"/>
<feature type="compositionally biased region" description="Basic and acidic residues" evidence="1">
    <location>
        <begin position="61"/>
        <end position="96"/>
    </location>
</feature>
<evidence type="ECO:0000313" key="4">
    <source>
        <dbReference type="Proteomes" id="UP000038009"/>
    </source>
</evidence>
<evidence type="ECO:0000259" key="2">
    <source>
        <dbReference type="SMART" id="SM00568"/>
    </source>
</evidence>
<dbReference type="Pfam" id="PF02893">
    <property type="entry name" value="GRAM"/>
    <property type="match status" value="1"/>
</dbReference>
<dbReference type="Proteomes" id="UP000038009">
    <property type="component" value="Unassembled WGS sequence"/>
</dbReference>
<protein>
    <recommendedName>
        <fullName evidence="2">GRAM domain-containing protein</fullName>
    </recommendedName>
</protein>
<dbReference type="OMA" id="LTEIACI"/>
<dbReference type="InterPro" id="IPR011993">
    <property type="entry name" value="PH-like_dom_sf"/>
</dbReference>
<accession>A0A0N1PAZ3</accession>
<reference evidence="3 4" key="1">
    <citation type="journal article" date="2015" name="PLoS Pathog.">
        <title>Leptomonas seymouri: Adaptations to the Dixenous Life Cycle Analyzed by Genome Sequencing, Transcriptome Profiling and Co-infection with Leishmania donovani.</title>
        <authorList>
            <person name="Kraeva N."/>
            <person name="Butenko A."/>
            <person name="Hlavacova J."/>
            <person name="Kostygov A."/>
            <person name="Myskova J."/>
            <person name="Grybchuk D."/>
            <person name="Lestinova T."/>
            <person name="Votypka J."/>
            <person name="Volf P."/>
            <person name="Opperdoes F."/>
            <person name="Flegontov P."/>
            <person name="Lukes J."/>
            <person name="Yurchenko V."/>
        </authorList>
    </citation>
    <scope>NUCLEOTIDE SEQUENCE [LARGE SCALE GENOMIC DNA]</scope>
    <source>
        <strain evidence="3 4">ATCC 30220</strain>
    </source>
</reference>
<dbReference type="SMART" id="SM00568">
    <property type="entry name" value="GRAM"/>
    <property type="match status" value="1"/>
</dbReference>
<dbReference type="InterPro" id="IPR004182">
    <property type="entry name" value="GRAM"/>
</dbReference>